<dbReference type="Proteomes" id="UP000246994">
    <property type="component" value="Segment"/>
</dbReference>
<reference evidence="1 2" key="1">
    <citation type="submission" date="2018-04" db="EMBL/GenBank/DDBJ databases">
        <title>Complete genome sequences of new Aeromonas and Pseudomonas phages promising in phage therapy dedicated to aquaculture.</title>
        <authorList>
            <person name="Kolsut J."/>
            <person name="Wojcik E."/>
            <person name="Wojtasik A."/>
            <person name="Dastych J."/>
        </authorList>
    </citation>
    <scope>NUCLEOTIDE SEQUENCE [LARGE SCALE GENOMIC DNA]</scope>
</reference>
<evidence type="ECO:0000313" key="2">
    <source>
        <dbReference type="Proteomes" id="UP000246994"/>
    </source>
</evidence>
<organism evidence="1 2">
    <name type="scientific">Aeromonas phage 60AhydR15PP</name>
    <dbReference type="NCBI Taxonomy" id="2163979"/>
    <lineage>
        <taxon>Viruses</taxon>
        <taxon>Duplodnaviria</taxon>
        <taxon>Heunggongvirae</taxon>
        <taxon>Uroviricota</taxon>
        <taxon>Caudoviricetes</taxon>
        <taxon>Pantevenvirales</taxon>
        <taxon>Straboviridae</taxon>
        <taxon>Tulanevirus</taxon>
        <taxon>Tulanevirus 60ahydrpp</taxon>
    </lineage>
</organism>
<accession>A0A2S1PGH0</accession>
<dbReference type="RefSeq" id="YP_010095799.1">
    <property type="nucleotide sequence ID" value="NC_055747.1"/>
</dbReference>
<name>A0A2S1PGH0_9CAUD</name>
<protein>
    <submittedName>
        <fullName evidence="1">Uncharacterized protein</fullName>
    </submittedName>
</protein>
<sequence>MIYVGQKYRITTPVNSCHIVGVGDIIEITELSWYGVRSMDISVDIEGNSYNGILMFEGPYTVAEYWEKVEMCLEAV</sequence>
<evidence type="ECO:0000313" key="1">
    <source>
        <dbReference type="EMBL" id="AWH15595.1"/>
    </source>
</evidence>
<proteinExistence type="predicted"/>
<keyword evidence="2" id="KW-1185">Reference proteome</keyword>
<dbReference type="KEGG" id="vg:65113436"/>
<dbReference type="GeneID" id="65113436"/>
<dbReference type="EMBL" id="MH179477">
    <property type="protein sequence ID" value="AWH15595.1"/>
    <property type="molecule type" value="Genomic_DNA"/>
</dbReference>